<dbReference type="AlphaFoldDB" id="A0A5B7FLM8"/>
<dbReference type="Proteomes" id="UP000324222">
    <property type="component" value="Unassembled WGS sequence"/>
</dbReference>
<evidence type="ECO:0000313" key="2">
    <source>
        <dbReference type="Proteomes" id="UP000324222"/>
    </source>
</evidence>
<name>A0A5B7FLM8_PORTR</name>
<dbReference type="EMBL" id="VSRR010007156">
    <property type="protein sequence ID" value="MPC46335.1"/>
    <property type="molecule type" value="Genomic_DNA"/>
</dbReference>
<comment type="caution">
    <text evidence="1">The sequence shown here is derived from an EMBL/GenBank/DDBJ whole genome shotgun (WGS) entry which is preliminary data.</text>
</comment>
<reference evidence="1 2" key="1">
    <citation type="submission" date="2019-05" db="EMBL/GenBank/DDBJ databases">
        <title>Another draft genome of Portunus trituberculatus and its Hox gene families provides insights of decapod evolution.</title>
        <authorList>
            <person name="Jeong J.-H."/>
            <person name="Song I."/>
            <person name="Kim S."/>
            <person name="Choi T."/>
            <person name="Kim D."/>
            <person name="Ryu S."/>
            <person name="Kim W."/>
        </authorList>
    </citation>
    <scope>NUCLEOTIDE SEQUENCE [LARGE SCALE GENOMIC DNA]</scope>
    <source>
        <tissue evidence="1">Muscle</tissue>
    </source>
</reference>
<evidence type="ECO:0000313" key="1">
    <source>
        <dbReference type="EMBL" id="MPC46335.1"/>
    </source>
</evidence>
<protein>
    <submittedName>
        <fullName evidence="1">Uncharacterized protein</fullName>
    </submittedName>
</protein>
<proteinExistence type="predicted"/>
<keyword evidence="2" id="KW-1185">Reference proteome</keyword>
<gene>
    <name evidence="1" type="ORF">E2C01_040052</name>
</gene>
<sequence length="110" mass="11569">MYSDHWKAAVSAVPCCDRGSKSCLPHCRVNGGSSAHFSSFCCRPASDRRTEFPHFISTTATTAAAAAAAAAAARLQCFMSCCSCLWCRWSAAAAAALCVLQQAQFPQATA</sequence>
<accession>A0A5B7FLM8</accession>
<organism evidence="1 2">
    <name type="scientific">Portunus trituberculatus</name>
    <name type="common">Swimming crab</name>
    <name type="synonym">Neptunus trituberculatus</name>
    <dbReference type="NCBI Taxonomy" id="210409"/>
    <lineage>
        <taxon>Eukaryota</taxon>
        <taxon>Metazoa</taxon>
        <taxon>Ecdysozoa</taxon>
        <taxon>Arthropoda</taxon>
        <taxon>Crustacea</taxon>
        <taxon>Multicrustacea</taxon>
        <taxon>Malacostraca</taxon>
        <taxon>Eumalacostraca</taxon>
        <taxon>Eucarida</taxon>
        <taxon>Decapoda</taxon>
        <taxon>Pleocyemata</taxon>
        <taxon>Brachyura</taxon>
        <taxon>Eubrachyura</taxon>
        <taxon>Portunoidea</taxon>
        <taxon>Portunidae</taxon>
        <taxon>Portuninae</taxon>
        <taxon>Portunus</taxon>
    </lineage>
</organism>